<comment type="caution">
    <text evidence="10">The sequence shown here is derived from an EMBL/GenBank/DDBJ whole genome shotgun (WGS) entry which is preliminary data.</text>
</comment>
<evidence type="ECO:0000259" key="9">
    <source>
        <dbReference type="Pfam" id="PF02771"/>
    </source>
</evidence>
<dbReference type="InterPro" id="IPR013786">
    <property type="entry name" value="AcylCoA_DH/ox_N"/>
</dbReference>
<dbReference type="PIRSF" id="PIRSF016578">
    <property type="entry name" value="HsaA"/>
    <property type="match status" value="1"/>
</dbReference>
<dbReference type="Pfam" id="PF02771">
    <property type="entry name" value="Acyl-CoA_dh_N"/>
    <property type="match status" value="1"/>
</dbReference>
<dbReference type="PANTHER" id="PTHR48083">
    <property type="entry name" value="MEDIUM-CHAIN SPECIFIC ACYL-COA DEHYDROGENASE, MITOCHONDRIAL-RELATED"/>
    <property type="match status" value="1"/>
</dbReference>
<evidence type="ECO:0000256" key="3">
    <source>
        <dbReference type="ARBA" id="ARBA00022630"/>
    </source>
</evidence>
<evidence type="ECO:0000256" key="4">
    <source>
        <dbReference type="ARBA" id="ARBA00022827"/>
    </source>
</evidence>
<feature type="domain" description="Acyl-CoA dehydrogenase/oxidase C-terminal" evidence="7">
    <location>
        <begin position="230"/>
        <end position="384"/>
    </location>
</feature>
<dbReference type="Gene3D" id="1.20.140.10">
    <property type="entry name" value="Butyryl-CoA Dehydrogenase, subunit A, domain 3"/>
    <property type="match status" value="1"/>
</dbReference>
<dbReference type="SUPFAM" id="SSF56645">
    <property type="entry name" value="Acyl-CoA dehydrogenase NM domain-like"/>
    <property type="match status" value="1"/>
</dbReference>
<keyword evidence="4 6" id="KW-0274">FAD</keyword>
<dbReference type="InterPro" id="IPR036250">
    <property type="entry name" value="AcylCo_DH-like_C"/>
</dbReference>
<evidence type="ECO:0000256" key="6">
    <source>
        <dbReference type="RuleBase" id="RU362125"/>
    </source>
</evidence>
<dbReference type="InterPro" id="IPR046373">
    <property type="entry name" value="Acyl-CoA_Oxase/DH_mid-dom_sf"/>
</dbReference>
<keyword evidence="3 6" id="KW-0285">Flavoprotein</keyword>
<feature type="domain" description="Acyl-CoA oxidase/dehydrogenase middle" evidence="8">
    <location>
        <begin position="122"/>
        <end position="218"/>
    </location>
</feature>
<protein>
    <submittedName>
        <fullName evidence="10">Acyl-CoA dehydrogenase family protein</fullName>
        <ecNumber evidence="10">1.-.-.-</ecNumber>
    </submittedName>
</protein>
<evidence type="ECO:0000313" key="11">
    <source>
        <dbReference type="Proteomes" id="UP001349994"/>
    </source>
</evidence>
<dbReference type="EC" id="1.-.-.-" evidence="10"/>
<name>A0ABU6IHI2_9ACTN</name>
<evidence type="ECO:0000256" key="5">
    <source>
        <dbReference type="ARBA" id="ARBA00023002"/>
    </source>
</evidence>
<dbReference type="GO" id="GO:0016491">
    <property type="term" value="F:oxidoreductase activity"/>
    <property type="evidence" value="ECO:0007669"/>
    <property type="project" value="UniProtKB-KW"/>
</dbReference>
<reference evidence="10 11" key="1">
    <citation type="submission" date="2024-01" db="EMBL/GenBank/DDBJ databases">
        <title>novel species in genus Adlercreutzia.</title>
        <authorList>
            <person name="Liu X."/>
        </authorList>
    </citation>
    <scope>NUCLEOTIDE SEQUENCE [LARGE SCALE GENOMIC DNA]</scope>
    <source>
        <strain evidence="10 11">R7</strain>
    </source>
</reference>
<evidence type="ECO:0000313" key="10">
    <source>
        <dbReference type="EMBL" id="MEC4175813.1"/>
    </source>
</evidence>
<dbReference type="InterPro" id="IPR050741">
    <property type="entry name" value="Acyl-CoA_dehydrogenase"/>
</dbReference>
<dbReference type="EMBL" id="JAYMFF010000009">
    <property type="protein sequence ID" value="MEC4175813.1"/>
    <property type="molecule type" value="Genomic_DNA"/>
</dbReference>
<keyword evidence="11" id="KW-1185">Reference proteome</keyword>
<dbReference type="PANTHER" id="PTHR48083:SF2">
    <property type="entry name" value="MEDIUM-CHAIN SPECIFIC ACYL-COA DEHYDROGENASE, MITOCHONDRIAL"/>
    <property type="match status" value="1"/>
</dbReference>
<proteinExistence type="inferred from homology"/>
<evidence type="ECO:0000259" key="8">
    <source>
        <dbReference type="Pfam" id="PF02770"/>
    </source>
</evidence>
<evidence type="ECO:0000256" key="2">
    <source>
        <dbReference type="ARBA" id="ARBA00009347"/>
    </source>
</evidence>
<dbReference type="Proteomes" id="UP001349994">
    <property type="component" value="Unassembled WGS sequence"/>
</dbReference>
<dbReference type="Gene3D" id="1.10.540.10">
    <property type="entry name" value="Acyl-CoA dehydrogenase/oxidase, N-terminal domain"/>
    <property type="match status" value="1"/>
</dbReference>
<dbReference type="SUPFAM" id="SSF47203">
    <property type="entry name" value="Acyl-CoA dehydrogenase C-terminal domain-like"/>
    <property type="match status" value="1"/>
</dbReference>
<dbReference type="CDD" id="cd00567">
    <property type="entry name" value="ACAD"/>
    <property type="match status" value="1"/>
</dbReference>
<accession>A0ABU6IHI2</accession>
<keyword evidence="5 6" id="KW-0560">Oxidoreductase</keyword>
<feature type="domain" description="Acyl-CoA dehydrogenase/oxidase N-terminal" evidence="9">
    <location>
        <begin position="7"/>
        <end position="116"/>
    </location>
</feature>
<dbReference type="RefSeq" id="WP_338209826.1">
    <property type="nucleotide sequence ID" value="NZ_JAYMFF010000009.1"/>
</dbReference>
<evidence type="ECO:0000259" key="7">
    <source>
        <dbReference type="Pfam" id="PF00441"/>
    </source>
</evidence>
<comment type="similarity">
    <text evidence="2 6">Belongs to the acyl-CoA dehydrogenase family.</text>
</comment>
<dbReference type="InterPro" id="IPR009075">
    <property type="entry name" value="AcylCo_DH/oxidase_C"/>
</dbReference>
<gene>
    <name evidence="10" type="ORF">VIN30_05055</name>
</gene>
<sequence>MGKLSEEEFRAFLKQVRELAEGPFEEMQKEVEVTNKFPQEFIDMAIANNLYRYALPEQYGGWGFTEKEILQVQEEFSRGPGGMRMHLHYAADLNWRILDDYGCDELKAEFMPQFADKSVFTCFALTEQTGGTGADVHTTAVKDADGNWVLNGEKWLISHTDVAQYAYVIAVTDPEKEGDERLSAFWVPMDAPGFELVPMPHMMGCRGAGHAGFQMTNVTLPPKCLLGEEGQGMEVAMHSLAVSRVHIADSNLGMCQRMLEISIARARDRITFGKPIMERQAIKMKLANMATMIHALRCMVIEFADEYDRDPHGPYIAEKAAMAKLFSIDTTRVVSDEMLEIFGGDGYFEDSPYGPTERLYRDVRAMWLEEGAPTIQRITIARELNRHNGVLEYPEQNWIAGTNL</sequence>
<dbReference type="InterPro" id="IPR037069">
    <property type="entry name" value="AcylCoA_DH/ox_N_sf"/>
</dbReference>
<dbReference type="Pfam" id="PF02770">
    <property type="entry name" value="Acyl-CoA_dh_M"/>
    <property type="match status" value="1"/>
</dbReference>
<dbReference type="Pfam" id="PF00441">
    <property type="entry name" value="Acyl-CoA_dh_1"/>
    <property type="match status" value="1"/>
</dbReference>
<dbReference type="InterPro" id="IPR006091">
    <property type="entry name" value="Acyl-CoA_Oxase/DH_mid-dom"/>
</dbReference>
<evidence type="ECO:0000256" key="1">
    <source>
        <dbReference type="ARBA" id="ARBA00001974"/>
    </source>
</evidence>
<dbReference type="InterPro" id="IPR009100">
    <property type="entry name" value="AcylCoA_DH/oxidase_NM_dom_sf"/>
</dbReference>
<organism evidence="10 11">
    <name type="scientific">Adlercreutzia wanghongyangiae</name>
    <dbReference type="NCBI Taxonomy" id="3111451"/>
    <lineage>
        <taxon>Bacteria</taxon>
        <taxon>Bacillati</taxon>
        <taxon>Actinomycetota</taxon>
        <taxon>Coriobacteriia</taxon>
        <taxon>Eggerthellales</taxon>
        <taxon>Eggerthellaceae</taxon>
        <taxon>Adlercreutzia</taxon>
    </lineage>
</organism>
<comment type="cofactor">
    <cofactor evidence="1 6">
        <name>FAD</name>
        <dbReference type="ChEBI" id="CHEBI:57692"/>
    </cofactor>
</comment>
<dbReference type="Gene3D" id="2.40.110.10">
    <property type="entry name" value="Butyryl-CoA Dehydrogenase, subunit A, domain 2"/>
    <property type="match status" value="1"/>
</dbReference>